<dbReference type="Proteomes" id="UP000001933">
    <property type="component" value="Chromosome"/>
</dbReference>
<evidence type="ECO:0000313" key="2">
    <source>
        <dbReference type="EMBL" id="ABC78595.1"/>
    </source>
</evidence>
<name>Q2LWZ0_SYNAS</name>
<evidence type="ECO:0000256" key="1">
    <source>
        <dbReference type="SAM" id="Phobius"/>
    </source>
</evidence>
<dbReference type="KEGG" id="sat:SYN_03789"/>
<dbReference type="EMBL" id="CP000252">
    <property type="protein sequence ID" value="ABC78595.1"/>
    <property type="molecule type" value="Genomic_DNA"/>
</dbReference>
<dbReference type="InParanoid" id="Q2LWZ0"/>
<evidence type="ECO:0000313" key="3">
    <source>
        <dbReference type="Proteomes" id="UP000001933"/>
    </source>
</evidence>
<sequence length="73" mass="8364">MLSQSAANPADPFVRLRFPESLKPVFFIHIAASCRISGLSLYGYAMRYQNRLYCKGVSAYSQFHLDENRLKCD</sequence>
<keyword evidence="1" id="KW-0812">Transmembrane</keyword>
<keyword evidence="1" id="KW-1133">Transmembrane helix</keyword>
<reference evidence="2 3" key="1">
    <citation type="journal article" date="2007" name="Proc. Natl. Acad. Sci. U.S.A.">
        <title>The genome of Syntrophus aciditrophicus: life at the thermodynamic limit of microbial growth.</title>
        <authorList>
            <person name="McInerney M.J."/>
            <person name="Rohlin L."/>
            <person name="Mouttaki H."/>
            <person name="Kim U."/>
            <person name="Krupp R.S."/>
            <person name="Rios-Hernandez L."/>
            <person name="Sieber J."/>
            <person name="Struchtemeyer C.G."/>
            <person name="Bhattacharyya A."/>
            <person name="Campbell J.W."/>
            <person name="Gunsalus R.P."/>
        </authorList>
    </citation>
    <scope>NUCLEOTIDE SEQUENCE [LARGE SCALE GENOMIC DNA]</scope>
    <source>
        <strain evidence="2 3">SB</strain>
    </source>
</reference>
<feature type="transmembrane region" description="Helical" evidence="1">
    <location>
        <begin position="26"/>
        <end position="45"/>
    </location>
</feature>
<protein>
    <submittedName>
        <fullName evidence="2">Hypothetical membrane protein</fullName>
    </submittedName>
</protein>
<dbReference type="HOGENOM" id="CLU_2703515_0_0_7"/>
<proteinExistence type="predicted"/>
<keyword evidence="1" id="KW-0472">Membrane</keyword>
<dbReference type="AlphaFoldDB" id="Q2LWZ0"/>
<organism evidence="2 3">
    <name type="scientific">Syntrophus aciditrophicus (strain SB)</name>
    <dbReference type="NCBI Taxonomy" id="56780"/>
    <lineage>
        <taxon>Bacteria</taxon>
        <taxon>Pseudomonadati</taxon>
        <taxon>Thermodesulfobacteriota</taxon>
        <taxon>Syntrophia</taxon>
        <taxon>Syntrophales</taxon>
        <taxon>Syntrophaceae</taxon>
        <taxon>Syntrophus</taxon>
    </lineage>
</organism>
<dbReference type="STRING" id="56780.SYN_03789"/>
<keyword evidence="3" id="KW-1185">Reference proteome</keyword>
<gene>
    <name evidence="2" type="ORF">SYN_03789</name>
</gene>
<accession>Q2LWZ0</accession>